<gene>
    <name evidence="1" type="ORF">IAG42_01580</name>
</gene>
<proteinExistence type="predicted"/>
<dbReference type="RefSeq" id="WP_188335186.1">
    <property type="nucleotide sequence ID" value="NZ_CP061281.1"/>
</dbReference>
<reference evidence="1 2" key="1">
    <citation type="submission" date="2020-09" db="EMBL/GenBank/DDBJ databases">
        <title>A novel species.</title>
        <authorList>
            <person name="Gao J."/>
        </authorList>
    </citation>
    <scope>NUCLEOTIDE SEQUENCE [LARGE SCALE GENOMIC DNA]</scope>
    <source>
        <strain evidence="1 2">CRXT-Y-14</strain>
    </source>
</reference>
<dbReference type="Proteomes" id="UP000516428">
    <property type="component" value="Chromosome"/>
</dbReference>
<sequence length="155" mass="16646">MDPRYVHIDAGVTTQDIALVDRDVTARLLNWGLGAYVRPVGACVDILLRLAGETRAGGAHAVEMWWNGRHLITAVSGTAPGVLRDTTGLHPGLVRVAALSDGWGVCAGRSGTLTWFSHRTHEHQPALRVPRPPTPVLHTARVPEAEAFSPAVPRC</sequence>
<name>A0A7H1B126_9ACTN</name>
<organism evidence="1 2">
    <name type="scientific">Streptomyces xanthii</name>
    <dbReference type="NCBI Taxonomy" id="2768069"/>
    <lineage>
        <taxon>Bacteria</taxon>
        <taxon>Bacillati</taxon>
        <taxon>Actinomycetota</taxon>
        <taxon>Actinomycetes</taxon>
        <taxon>Kitasatosporales</taxon>
        <taxon>Streptomycetaceae</taxon>
        <taxon>Streptomyces</taxon>
    </lineage>
</organism>
<dbReference type="AlphaFoldDB" id="A0A7H1B126"/>
<dbReference type="KEGG" id="sxn:IAG42_01580"/>
<evidence type="ECO:0000313" key="1">
    <source>
        <dbReference type="EMBL" id="QNS02431.1"/>
    </source>
</evidence>
<accession>A0A7H1B126</accession>
<dbReference type="EMBL" id="CP061281">
    <property type="protein sequence ID" value="QNS02431.1"/>
    <property type="molecule type" value="Genomic_DNA"/>
</dbReference>
<keyword evidence="2" id="KW-1185">Reference proteome</keyword>
<protein>
    <submittedName>
        <fullName evidence="1">Pep a2</fullName>
    </submittedName>
</protein>
<evidence type="ECO:0000313" key="2">
    <source>
        <dbReference type="Proteomes" id="UP000516428"/>
    </source>
</evidence>